<evidence type="ECO:0000256" key="7">
    <source>
        <dbReference type="RuleBase" id="RU004504"/>
    </source>
</evidence>
<dbReference type="PANTHER" id="PTHR43586:SF4">
    <property type="entry name" value="ISOPENICILLIN N EPIMERASE"/>
    <property type="match status" value="1"/>
</dbReference>
<evidence type="ECO:0000256" key="1">
    <source>
        <dbReference type="ARBA" id="ARBA00001933"/>
    </source>
</evidence>
<dbReference type="GO" id="GO:0006534">
    <property type="term" value="P:cysteine metabolic process"/>
    <property type="evidence" value="ECO:0007669"/>
    <property type="project" value="InterPro"/>
</dbReference>
<dbReference type="Pfam" id="PF00266">
    <property type="entry name" value="Aminotran_5"/>
    <property type="match status" value="1"/>
</dbReference>
<dbReference type="Gene3D" id="3.90.1150.10">
    <property type="entry name" value="Aspartate Aminotransferase, domain 1"/>
    <property type="match status" value="1"/>
</dbReference>
<comment type="similarity">
    <text evidence="2">Belongs to the class-V pyridoxal-phosphate-dependent aminotransferase family. Csd subfamily.</text>
</comment>
<dbReference type="InterPro" id="IPR015424">
    <property type="entry name" value="PyrdxlP-dep_Trfase"/>
</dbReference>
<dbReference type="InterPro" id="IPR010970">
    <property type="entry name" value="Cys_dSase_SufS"/>
</dbReference>
<dbReference type="InterPro" id="IPR000192">
    <property type="entry name" value="Aminotrans_V_dom"/>
</dbReference>
<keyword evidence="5" id="KW-0663">Pyridoxal phosphate</keyword>
<name>A0A1F5A796_9BACT</name>
<evidence type="ECO:0000259" key="8">
    <source>
        <dbReference type="Pfam" id="PF00266"/>
    </source>
</evidence>
<dbReference type="NCBIfam" id="TIGR01977">
    <property type="entry name" value="am_tr_V_EF2568"/>
    <property type="match status" value="1"/>
</dbReference>
<dbReference type="CDD" id="cd06453">
    <property type="entry name" value="SufS_like"/>
    <property type="match status" value="1"/>
</dbReference>
<dbReference type="PROSITE" id="PS00595">
    <property type="entry name" value="AA_TRANSFER_CLASS_5"/>
    <property type="match status" value="1"/>
</dbReference>
<dbReference type="EMBL" id="MEYH01000083">
    <property type="protein sequence ID" value="OGD14462.1"/>
    <property type="molecule type" value="Genomic_DNA"/>
</dbReference>
<dbReference type="STRING" id="1797291.A2V47_05075"/>
<keyword evidence="4" id="KW-0808">Transferase</keyword>
<sequence>MIYLDNAATSYPKPKEVGQAMMYFLEKVGATPGRSGHRLSIEAGRILYQARESLAELFNVDNPLRIIFTLNVTEALNLALKGLLRPGDQVITSSMEHNSVMRPLRELEKRGVEVKVIPCSSQGVLDPVDLERAIRKNTRLIVLNHGSNVIGTLLPIIEVGKIAQKHNVLFLVDTAQTAGCYSLDIKKDNIDLLAFTGHKSLFGPPGTGGLVVGERVDIKKLNPLKTGGTGSHSESEEQPDFLPDIYESGTPNTVGLAGLNEGVRFILKEGIDKIRQHELNLSQKLIAGLKEIPGVIVYGEEQVTDRVAVISFNIKGQLSSEVGLRLDEKYDIMCRVGLHCSPAAHKTIGTFPRGTVRFSMSWFNTFEEVDQVIKAIREITKSA</sequence>
<dbReference type="PANTHER" id="PTHR43586">
    <property type="entry name" value="CYSTEINE DESULFURASE"/>
    <property type="match status" value="1"/>
</dbReference>
<dbReference type="InterPro" id="IPR010969">
    <property type="entry name" value="Cys_dSase-rel_unknwn_funct"/>
</dbReference>
<comment type="caution">
    <text evidence="9">The sequence shown here is derived from an EMBL/GenBank/DDBJ whole genome shotgun (WGS) entry which is preliminary data.</text>
</comment>
<evidence type="ECO:0000256" key="6">
    <source>
        <dbReference type="ARBA" id="ARBA00050776"/>
    </source>
</evidence>
<dbReference type="GO" id="GO:0030170">
    <property type="term" value="F:pyridoxal phosphate binding"/>
    <property type="evidence" value="ECO:0007669"/>
    <property type="project" value="InterPro"/>
</dbReference>
<reference evidence="9 10" key="1">
    <citation type="journal article" date="2016" name="Nat. Commun.">
        <title>Thousands of microbial genomes shed light on interconnected biogeochemical processes in an aquifer system.</title>
        <authorList>
            <person name="Anantharaman K."/>
            <person name="Brown C.T."/>
            <person name="Hug L.A."/>
            <person name="Sharon I."/>
            <person name="Castelle C.J."/>
            <person name="Probst A.J."/>
            <person name="Thomas B.C."/>
            <person name="Singh A."/>
            <person name="Wilkins M.J."/>
            <person name="Karaoz U."/>
            <person name="Brodie E.L."/>
            <person name="Williams K.H."/>
            <person name="Hubbard S.S."/>
            <person name="Banfield J.F."/>
        </authorList>
    </citation>
    <scope>NUCLEOTIDE SEQUENCE [LARGE SCALE GENOMIC DNA]</scope>
</reference>
<gene>
    <name evidence="9" type="ORF">A2V47_05075</name>
</gene>
<evidence type="ECO:0000256" key="3">
    <source>
        <dbReference type="ARBA" id="ARBA00012239"/>
    </source>
</evidence>
<dbReference type="EC" id="2.8.1.7" evidence="3"/>
<evidence type="ECO:0000313" key="9">
    <source>
        <dbReference type="EMBL" id="OGD14462.1"/>
    </source>
</evidence>
<comment type="cofactor">
    <cofactor evidence="1 7">
        <name>pyridoxal 5'-phosphate</name>
        <dbReference type="ChEBI" id="CHEBI:597326"/>
    </cofactor>
</comment>
<dbReference type="GO" id="GO:0031071">
    <property type="term" value="F:cysteine desulfurase activity"/>
    <property type="evidence" value="ECO:0007669"/>
    <property type="project" value="UniProtKB-EC"/>
</dbReference>
<dbReference type="Gene3D" id="3.40.640.10">
    <property type="entry name" value="Type I PLP-dependent aspartate aminotransferase-like (Major domain)"/>
    <property type="match status" value="1"/>
</dbReference>
<dbReference type="PIRSF" id="PIRSF005572">
    <property type="entry name" value="NifS"/>
    <property type="match status" value="1"/>
</dbReference>
<dbReference type="Proteomes" id="UP000177701">
    <property type="component" value="Unassembled WGS sequence"/>
</dbReference>
<dbReference type="InterPro" id="IPR015421">
    <property type="entry name" value="PyrdxlP-dep_Trfase_major"/>
</dbReference>
<dbReference type="AlphaFoldDB" id="A0A1F5A796"/>
<dbReference type="InterPro" id="IPR016454">
    <property type="entry name" value="Cysteine_dSase"/>
</dbReference>
<evidence type="ECO:0000256" key="2">
    <source>
        <dbReference type="ARBA" id="ARBA00010447"/>
    </source>
</evidence>
<protein>
    <recommendedName>
        <fullName evidence="3">cysteine desulfurase</fullName>
        <ecNumber evidence="3">2.8.1.7</ecNumber>
    </recommendedName>
</protein>
<feature type="domain" description="Aminotransferase class V" evidence="8">
    <location>
        <begin position="2"/>
        <end position="372"/>
    </location>
</feature>
<organism evidence="9 10">
    <name type="scientific">Candidatus Sediminicultor quintus</name>
    <dbReference type="NCBI Taxonomy" id="1797291"/>
    <lineage>
        <taxon>Bacteria</taxon>
        <taxon>Pseudomonadati</taxon>
        <taxon>Atribacterota</taxon>
        <taxon>Candidatus Phoenicimicrobiia</taxon>
        <taxon>Candidatus Pheonicimicrobiales</taxon>
        <taxon>Candidatus Phoenicimicrobiaceae</taxon>
        <taxon>Candidatus Sediminicultor</taxon>
    </lineage>
</organism>
<proteinExistence type="inferred from homology"/>
<dbReference type="InterPro" id="IPR020578">
    <property type="entry name" value="Aminotrans_V_PyrdxlP_BS"/>
</dbReference>
<evidence type="ECO:0000256" key="5">
    <source>
        <dbReference type="ARBA" id="ARBA00022898"/>
    </source>
</evidence>
<accession>A0A1F5A796</accession>
<evidence type="ECO:0000256" key="4">
    <source>
        <dbReference type="ARBA" id="ARBA00022679"/>
    </source>
</evidence>
<dbReference type="InterPro" id="IPR015422">
    <property type="entry name" value="PyrdxlP-dep_Trfase_small"/>
</dbReference>
<evidence type="ECO:0000313" key="10">
    <source>
        <dbReference type="Proteomes" id="UP000177701"/>
    </source>
</evidence>
<comment type="catalytic activity">
    <reaction evidence="6">
        <text>(sulfur carrier)-H + L-cysteine = (sulfur carrier)-SH + L-alanine</text>
        <dbReference type="Rhea" id="RHEA:43892"/>
        <dbReference type="Rhea" id="RHEA-COMP:14737"/>
        <dbReference type="Rhea" id="RHEA-COMP:14739"/>
        <dbReference type="ChEBI" id="CHEBI:29917"/>
        <dbReference type="ChEBI" id="CHEBI:35235"/>
        <dbReference type="ChEBI" id="CHEBI:57972"/>
        <dbReference type="ChEBI" id="CHEBI:64428"/>
        <dbReference type="EC" id="2.8.1.7"/>
    </reaction>
</comment>
<dbReference type="SUPFAM" id="SSF53383">
    <property type="entry name" value="PLP-dependent transferases"/>
    <property type="match status" value="1"/>
</dbReference>